<evidence type="ECO:0000259" key="2">
    <source>
        <dbReference type="SMART" id="SM00903"/>
    </source>
</evidence>
<feature type="domain" description="Flavin reductase like" evidence="2">
    <location>
        <begin position="258"/>
        <end position="402"/>
    </location>
</feature>
<name>A0A2N0H5V6_9SPHN</name>
<dbReference type="SUPFAM" id="SSF50475">
    <property type="entry name" value="FMN-binding split barrel"/>
    <property type="match status" value="1"/>
</dbReference>
<keyword evidence="4" id="KW-1185">Reference proteome</keyword>
<dbReference type="OrthoDB" id="9792858at2"/>
<dbReference type="AlphaFoldDB" id="A0A2N0H5V6"/>
<dbReference type="PANTHER" id="PTHR30466">
    <property type="entry name" value="FLAVIN REDUCTASE"/>
    <property type="match status" value="1"/>
</dbReference>
<evidence type="ECO:0000313" key="3">
    <source>
        <dbReference type="EMBL" id="PKB14341.1"/>
    </source>
</evidence>
<dbReference type="InterPro" id="IPR012349">
    <property type="entry name" value="Split_barrel_FMN-bd"/>
</dbReference>
<proteinExistence type="predicted"/>
<dbReference type="InterPro" id="IPR029058">
    <property type="entry name" value="AB_hydrolase_fold"/>
</dbReference>
<comment type="caution">
    <text evidence="3">The sequence shown here is derived from an EMBL/GenBank/DDBJ whole genome shotgun (WGS) entry which is preliminary data.</text>
</comment>
<dbReference type="SUPFAM" id="SSF53474">
    <property type="entry name" value="alpha/beta-Hydrolases"/>
    <property type="match status" value="1"/>
</dbReference>
<dbReference type="InterPro" id="IPR002563">
    <property type="entry name" value="Flavin_Rdtase-like_dom"/>
</dbReference>
<sequence length="406" mass="43344">MTLVRFQGFGATSLEAEVSGDEHDPAILLVHGAGQTRAVWSVVVEGLVQAGRRVINLDLRGHGGSDWPESGAYDLDAHVGDLRAVLAQLGSRPVVVAATLGGWIAALALETDAANLAAGLVLVDMPVGADPETAKRIGERLRQQPSQGDARWDPRAVAHLDIEVVRQRLLRAAPALVLPTQVVRGGIGWVGQAASSIEFDALLPNAEVVEVEDADLLVVTDRTEAFLGRLLDFLERKQPRSAAEFRAGSDARTLRDAMGCFATGVTIVTACDAQGTPIGLTANSFTSVSLDPPLLLVCIANTAGTAPILREASHFGVNVLQTSQQPASNRFAGKGEDRFAATPWTPGETGVPLLDGSLVSFECRRHAVHDGGDHFILVGKVVRAAFEPRRDPLLYFRGKYRRLHFT</sequence>
<dbReference type="Gene3D" id="3.40.50.1820">
    <property type="entry name" value="alpha/beta hydrolase"/>
    <property type="match status" value="1"/>
</dbReference>
<dbReference type="GO" id="GO:0010181">
    <property type="term" value="F:FMN binding"/>
    <property type="evidence" value="ECO:0007669"/>
    <property type="project" value="InterPro"/>
</dbReference>
<organism evidence="3 4">
    <name type="scientific">Novosphingobium kunmingense</name>
    <dbReference type="NCBI Taxonomy" id="1211806"/>
    <lineage>
        <taxon>Bacteria</taxon>
        <taxon>Pseudomonadati</taxon>
        <taxon>Pseudomonadota</taxon>
        <taxon>Alphaproteobacteria</taxon>
        <taxon>Sphingomonadales</taxon>
        <taxon>Sphingomonadaceae</taxon>
        <taxon>Novosphingobium</taxon>
    </lineage>
</organism>
<evidence type="ECO:0000313" key="4">
    <source>
        <dbReference type="Proteomes" id="UP000232587"/>
    </source>
</evidence>
<accession>A0A2N0H5V6</accession>
<dbReference type="EMBL" id="PHUF01000004">
    <property type="protein sequence ID" value="PKB14341.1"/>
    <property type="molecule type" value="Genomic_DNA"/>
</dbReference>
<dbReference type="Gene3D" id="2.30.110.10">
    <property type="entry name" value="Electron Transport, Fmn-binding Protein, Chain A"/>
    <property type="match status" value="1"/>
</dbReference>
<keyword evidence="1" id="KW-0560">Oxidoreductase</keyword>
<dbReference type="Pfam" id="PF00561">
    <property type="entry name" value="Abhydrolase_1"/>
    <property type="match status" value="1"/>
</dbReference>
<protein>
    <submittedName>
        <fullName evidence="3">Flavin reductase (DIM6/NTAB) family NADH-FMN oxidoreductase RutF</fullName>
    </submittedName>
</protein>
<reference evidence="3 4" key="1">
    <citation type="submission" date="2017-11" db="EMBL/GenBank/DDBJ databases">
        <title>Genomic Encyclopedia of Type Strains, Phase III (KMG-III): the genomes of soil and plant-associated and newly described type strains.</title>
        <authorList>
            <person name="Whitman W."/>
        </authorList>
    </citation>
    <scope>NUCLEOTIDE SEQUENCE [LARGE SCALE GENOMIC DNA]</scope>
    <source>
        <strain evidence="3 4">CGMCC 1.12274</strain>
    </source>
</reference>
<gene>
    <name evidence="3" type="ORF">B0I00_1928</name>
</gene>
<dbReference type="PANTHER" id="PTHR30466:SF1">
    <property type="entry name" value="FMN REDUCTASE (NADH) RUTF"/>
    <property type="match status" value="1"/>
</dbReference>
<dbReference type="Proteomes" id="UP000232587">
    <property type="component" value="Unassembled WGS sequence"/>
</dbReference>
<dbReference type="GO" id="GO:0042602">
    <property type="term" value="F:riboflavin reductase (NADPH) activity"/>
    <property type="evidence" value="ECO:0007669"/>
    <property type="project" value="TreeGrafter"/>
</dbReference>
<dbReference type="InterPro" id="IPR050268">
    <property type="entry name" value="NADH-dep_flavin_reductase"/>
</dbReference>
<dbReference type="SMART" id="SM00903">
    <property type="entry name" value="Flavin_Reduct"/>
    <property type="match status" value="1"/>
</dbReference>
<evidence type="ECO:0000256" key="1">
    <source>
        <dbReference type="ARBA" id="ARBA00023002"/>
    </source>
</evidence>
<dbReference type="InterPro" id="IPR000073">
    <property type="entry name" value="AB_hydrolase_1"/>
</dbReference>
<dbReference type="Pfam" id="PF01613">
    <property type="entry name" value="Flavin_Reduct"/>
    <property type="match status" value="1"/>
</dbReference>